<evidence type="ECO:0000313" key="1">
    <source>
        <dbReference type="EMBL" id="MBA2176851.1"/>
    </source>
</evidence>
<dbReference type="AlphaFoldDB" id="A0A838CY41"/>
<reference evidence="1 2" key="1">
    <citation type="journal article" date="2004" name="Extremophiles">
        <title>Halobacillus locisalis sp. nov., a halophilic bacterium isolated from a marine solar saltern of the Yellow Sea in Korea.</title>
        <authorList>
            <person name="Yoon J.H."/>
            <person name="Kang K.H."/>
            <person name="Oh T.K."/>
            <person name="Park Y.H."/>
        </authorList>
    </citation>
    <scope>NUCLEOTIDE SEQUENCE [LARGE SCALE GENOMIC DNA]</scope>
    <source>
        <strain evidence="1 2">KCTC 3788</strain>
    </source>
</reference>
<keyword evidence="2" id="KW-1185">Reference proteome</keyword>
<dbReference type="RefSeq" id="WP_181473912.1">
    <property type="nucleotide sequence ID" value="NZ_JACEFG010000005.1"/>
</dbReference>
<proteinExistence type="predicted"/>
<gene>
    <name evidence="1" type="ORF">H0266_18385</name>
</gene>
<accession>A0A838CY41</accession>
<protein>
    <submittedName>
        <fullName evidence="1">Uncharacterized protein</fullName>
    </submittedName>
</protein>
<organism evidence="1 2">
    <name type="scientific">Halobacillus locisalis</name>
    <dbReference type="NCBI Taxonomy" id="220753"/>
    <lineage>
        <taxon>Bacteria</taxon>
        <taxon>Bacillati</taxon>
        <taxon>Bacillota</taxon>
        <taxon>Bacilli</taxon>
        <taxon>Bacillales</taxon>
        <taxon>Bacillaceae</taxon>
        <taxon>Halobacillus</taxon>
    </lineage>
</organism>
<comment type="caution">
    <text evidence="1">The sequence shown here is derived from an EMBL/GenBank/DDBJ whole genome shotgun (WGS) entry which is preliminary data.</text>
</comment>
<dbReference type="Proteomes" id="UP000571017">
    <property type="component" value="Unassembled WGS sequence"/>
</dbReference>
<evidence type="ECO:0000313" key="2">
    <source>
        <dbReference type="Proteomes" id="UP000571017"/>
    </source>
</evidence>
<sequence>MYFTSEEHNSNLNTLLSQFNRTFGKDPQYDANYYIAAVPEIFNCFPDDLSEVGDNPLFYLMSYDEENDVLIPATAGLTGSTNRMVEFGMSLFNGHLVSLDDVLGSVASEHLIKTLVQAFYIRANKYS</sequence>
<name>A0A838CY41_9BACI</name>
<dbReference type="EMBL" id="JACEFG010000005">
    <property type="protein sequence ID" value="MBA2176851.1"/>
    <property type="molecule type" value="Genomic_DNA"/>
</dbReference>